<feature type="repeat" description="TPR" evidence="1">
    <location>
        <begin position="216"/>
        <end position="249"/>
    </location>
</feature>
<keyword evidence="1" id="KW-0802">TPR repeat</keyword>
<feature type="compositionally biased region" description="Polar residues" evidence="2">
    <location>
        <begin position="97"/>
        <end position="108"/>
    </location>
</feature>
<dbReference type="Pfam" id="PF13424">
    <property type="entry name" value="TPR_12"/>
    <property type="match status" value="1"/>
</dbReference>
<sequence length="799" mass="88997">MYSQQGFGGGSGGNDGGDDYDFQIDAPTHGAVPGTAHAFGQKKPTTAFQRQGVPGSSMGGGGGGVPGTASKGGGEARPMTSVSGAGFKSGGGRNFDPLNQNGRSSPTTLAEKADNSAEDSAKEMEKVVHALIEESAQAGENHEFGKALEKAKEAGKKERALCKHREANGLSEQINFDLTYAVVFNLANVYQQNGMMTEALNTYTLVVKNKQYPQSGRLRVNMGNIYFYQKKYPQAIKMYRMALDQIPNSGKEVRFKIFRNIGNAFVRLGQFQDAITSYESVMKDNPDFQTGFNLILCYFALGDADKMKRGFNRLLSIPIQGVAEDEDEEEEEKAAEAAEAVGHARVDALREEMKKLQKEAEHYITTAARLIAPELETDAEGKPSWTGGYEWIIDQLQVDHESLAGQMSIDMGLQYLKKKDFEKAIELLKSFEKKDQNMKAMAATNLSFIYFLEGDYNNADEYADLAVRNSRYNAKALVNKGNCLFVAHEYHRAKELYLEAIGVQADCVEAIYNLGLANVRMNSPDEARQAFEKLHTIIPNNPAVIYQIANLYEQQNQNQQAAKWFNVLIARVPTDPGILSRLGQIYSKENEESQGFHYQLESYRHYPVNLDVISWLGVWFVKHEMYEKSIHYFERASQIQPNEVKWRLMVTSCYRRMGNYSKALQLYEQIHEEYPDNIECLRYLVAICKDLGRPYENHQEKLVKLDRQLAAKSQQAGGQQAGGALTQQYDQGGGNAGRNSGGNRPSKKEAPRAEPKASPKKQQALAAPAAKGVDYRGGVEAKAREEEDFEDDDVNDLLV</sequence>
<evidence type="ECO:0000313" key="4">
    <source>
        <dbReference type="Proteomes" id="UP001165060"/>
    </source>
</evidence>
<dbReference type="PANTHER" id="PTHR44117:SF1">
    <property type="entry name" value="INTRAFLAGELLAR TRANSPORT PROTEIN 88 HOMOLOG"/>
    <property type="match status" value="1"/>
</dbReference>
<evidence type="ECO:0000256" key="2">
    <source>
        <dbReference type="SAM" id="MobiDB-lite"/>
    </source>
</evidence>
<evidence type="ECO:0008006" key="5">
    <source>
        <dbReference type="Google" id="ProtNLM"/>
    </source>
</evidence>
<accession>A0ABQ6M5M9</accession>
<feature type="repeat" description="TPR" evidence="1">
    <location>
        <begin position="644"/>
        <end position="677"/>
    </location>
</feature>
<organism evidence="3 4">
    <name type="scientific">Tetraparma gracilis</name>
    <dbReference type="NCBI Taxonomy" id="2962635"/>
    <lineage>
        <taxon>Eukaryota</taxon>
        <taxon>Sar</taxon>
        <taxon>Stramenopiles</taxon>
        <taxon>Ochrophyta</taxon>
        <taxon>Bolidophyceae</taxon>
        <taxon>Parmales</taxon>
        <taxon>Triparmaceae</taxon>
        <taxon>Tetraparma</taxon>
    </lineage>
</organism>
<feature type="repeat" description="TPR" evidence="1">
    <location>
        <begin position="255"/>
        <end position="288"/>
    </location>
</feature>
<feature type="compositionally biased region" description="Gly residues" evidence="2">
    <location>
        <begin position="1"/>
        <end position="15"/>
    </location>
</feature>
<gene>
    <name evidence="3" type="ORF">TeGR_g5745</name>
</gene>
<dbReference type="Gene3D" id="1.25.40.10">
    <property type="entry name" value="Tetratricopeptide repeat domain"/>
    <property type="match status" value="3"/>
</dbReference>
<keyword evidence="4" id="KW-1185">Reference proteome</keyword>
<feature type="region of interest" description="Disordered" evidence="2">
    <location>
        <begin position="714"/>
        <end position="799"/>
    </location>
</feature>
<dbReference type="Pfam" id="PF14559">
    <property type="entry name" value="TPR_19"/>
    <property type="match status" value="1"/>
</dbReference>
<dbReference type="InterPro" id="IPR019734">
    <property type="entry name" value="TPR_rpt"/>
</dbReference>
<evidence type="ECO:0000313" key="3">
    <source>
        <dbReference type="EMBL" id="GMI19935.1"/>
    </source>
</evidence>
<dbReference type="SUPFAM" id="SSF48452">
    <property type="entry name" value="TPR-like"/>
    <property type="match status" value="3"/>
</dbReference>
<feature type="repeat" description="TPR" evidence="1">
    <location>
        <begin position="610"/>
        <end position="643"/>
    </location>
</feature>
<feature type="compositionally biased region" description="Basic and acidic residues" evidence="2">
    <location>
        <begin position="773"/>
        <end position="785"/>
    </location>
</feature>
<comment type="caution">
    <text evidence="3">The sequence shown here is derived from an EMBL/GenBank/DDBJ whole genome shotgun (WGS) entry which is preliminary data.</text>
</comment>
<name>A0ABQ6M5M9_9STRA</name>
<dbReference type="EMBL" id="BRYB01003745">
    <property type="protein sequence ID" value="GMI19935.1"/>
    <property type="molecule type" value="Genomic_DNA"/>
</dbReference>
<feature type="region of interest" description="Disordered" evidence="2">
    <location>
        <begin position="1"/>
        <end position="123"/>
    </location>
</feature>
<feature type="repeat" description="TPR" evidence="1">
    <location>
        <begin position="508"/>
        <end position="541"/>
    </location>
</feature>
<feature type="compositionally biased region" description="Acidic residues" evidence="2">
    <location>
        <begin position="786"/>
        <end position="799"/>
    </location>
</feature>
<dbReference type="PROSITE" id="PS50005">
    <property type="entry name" value="TPR"/>
    <property type="match status" value="5"/>
</dbReference>
<dbReference type="PANTHER" id="PTHR44117">
    <property type="entry name" value="INTRAFLAGELLAR TRANSPORT PROTEIN 88 HOMOLOG"/>
    <property type="match status" value="1"/>
</dbReference>
<feature type="compositionally biased region" description="Low complexity" evidence="2">
    <location>
        <begin position="714"/>
        <end position="728"/>
    </location>
</feature>
<dbReference type="SMART" id="SM00028">
    <property type="entry name" value="TPR"/>
    <property type="match status" value="10"/>
</dbReference>
<dbReference type="Proteomes" id="UP001165060">
    <property type="component" value="Unassembled WGS sequence"/>
</dbReference>
<feature type="compositionally biased region" description="Gly residues" evidence="2">
    <location>
        <begin position="57"/>
        <end position="75"/>
    </location>
</feature>
<proteinExistence type="predicted"/>
<evidence type="ECO:0000256" key="1">
    <source>
        <dbReference type="PROSITE-ProRule" id="PRU00339"/>
    </source>
</evidence>
<dbReference type="Pfam" id="PF13174">
    <property type="entry name" value="TPR_6"/>
    <property type="match status" value="1"/>
</dbReference>
<feature type="compositionally biased region" description="Basic and acidic residues" evidence="2">
    <location>
        <begin position="111"/>
        <end position="123"/>
    </location>
</feature>
<protein>
    <recommendedName>
        <fullName evidence="5">Intraflagellar transport protein 88</fullName>
    </recommendedName>
</protein>
<dbReference type="InterPro" id="IPR011990">
    <property type="entry name" value="TPR-like_helical_dom_sf"/>
</dbReference>
<feature type="compositionally biased region" description="Basic and acidic residues" evidence="2">
    <location>
        <begin position="746"/>
        <end position="757"/>
    </location>
</feature>
<feature type="compositionally biased region" description="Gly residues" evidence="2">
    <location>
        <begin position="731"/>
        <end position="740"/>
    </location>
</feature>
<reference evidence="3 4" key="1">
    <citation type="journal article" date="2023" name="Commun. Biol.">
        <title>Genome analysis of Parmales, the sister group of diatoms, reveals the evolutionary specialization of diatoms from phago-mixotrophs to photoautotrophs.</title>
        <authorList>
            <person name="Ban H."/>
            <person name="Sato S."/>
            <person name="Yoshikawa S."/>
            <person name="Yamada K."/>
            <person name="Nakamura Y."/>
            <person name="Ichinomiya M."/>
            <person name="Sato N."/>
            <person name="Blanc-Mathieu R."/>
            <person name="Endo H."/>
            <person name="Kuwata A."/>
            <person name="Ogata H."/>
        </authorList>
    </citation>
    <scope>NUCLEOTIDE SEQUENCE [LARGE SCALE GENOMIC DNA]</scope>
</reference>
<feature type="compositionally biased region" description="Low complexity" evidence="2">
    <location>
        <begin position="760"/>
        <end position="771"/>
    </location>
</feature>